<dbReference type="Pfam" id="PF00127">
    <property type="entry name" value="Copper-bind"/>
    <property type="match status" value="1"/>
</dbReference>
<dbReference type="AlphaFoldDB" id="A0A0H3D6P9"/>
<dbReference type="GO" id="GO:0005507">
    <property type="term" value="F:copper ion binding"/>
    <property type="evidence" value="ECO:0007669"/>
    <property type="project" value="InterPro"/>
</dbReference>
<dbReference type="GeneID" id="92877392"/>
<keyword evidence="10" id="KW-0732">Signal</keyword>
<dbReference type="PANTHER" id="PTHR36507:SF1">
    <property type="entry name" value="BLL1555 PROTEIN"/>
    <property type="match status" value="1"/>
</dbReference>
<dbReference type="RefSeq" id="WP_013226094.1">
    <property type="nucleotide sequence ID" value="NC_014318.1"/>
</dbReference>
<dbReference type="CDD" id="cd13921">
    <property type="entry name" value="Amicyanin"/>
    <property type="match status" value="1"/>
</dbReference>
<feature type="binding site" evidence="7">
    <location>
        <position position="102"/>
    </location>
    <ligand>
        <name>Cu cation</name>
        <dbReference type="ChEBI" id="CHEBI:23378"/>
    </ligand>
</feature>
<evidence type="ECO:0000256" key="5">
    <source>
        <dbReference type="ARBA" id="ARBA00022982"/>
    </source>
</evidence>
<evidence type="ECO:0000256" key="8">
    <source>
        <dbReference type="SAM" id="MobiDB-lite"/>
    </source>
</evidence>
<dbReference type="Gene3D" id="2.60.40.420">
    <property type="entry name" value="Cupredoxins - blue copper proteins"/>
    <property type="match status" value="1"/>
</dbReference>
<comment type="subcellular location">
    <subcellularLocation>
        <location evidence="1">Periplasm</location>
    </subcellularLocation>
</comment>
<dbReference type="eggNOG" id="COG3794">
    <property type="taxonomic scope" value="Bacteria"/>
</dbReference>
<dbReference type="Proteomes" id="UP000000328">
    <property type="component" value="Chromosome"/>
</dbReference>
<dbReference type="GO" id="GO:0042597">
    <property type="term" value="C:periplasmic space"/>
    <property type="evidence" value="ECO:0007669"/>
    <property type="project" value="UniProtKB-SubCell"/>
</dbReference>
<dbReference type="InterPro" id="IPR008972">
    <property type="entry name" value="Cupredoxin"/>
</dbReference>
<dbReference type="InterPro" id="IPR002386">
    <property type="entry name" value="Amicyanin/Pseudoazurin"/>
</dbReference>
<comment type="cofactor">
    <cofactor evidence="7">
        <name>Cu cation</name>
        <dbReference type="ChEBI" id="CHEBI:23378"/>
    </cofactor>
    <text evidence="7">Binds 1 copper ion per subunit.</text>
</comment>
<protein>
    <submittedName>
        <fullName evidence="12">Putative copper binding protein of plastocyanin/azurin family</fullName>
    </submittedName>
</protein>
<evidence type="ECO:0000313" key="12">
    <source>
        <dbReference type="EMBL" id="ADJ46022.1"/>
    </source>
</evidence>
<feature type="binding site" evidence="7">
    <location>
        <position position="99"/>
    </location>
    <ligand>
        <name>Cu cation</name>
        <dbReference type="ChEBI" id="CHEBI:23378"/>
    </ligand>
</feature>
<keyword evidence="9" id="KW-0812">Transmembrane</keyword>
<name>A0A0H3D6P9_AMYMU</name>
<gene>
    <name evidence="12" type="ordered locus">AMED_4248</name>
</gene>
<dbReference type="OrthoDB" id="574459at2"/>
<dbReference type="EMBL" id="CP002000">
    <property type="protein sequence ID" value="ADJ46022.1"/>
    <property type="molecule type" value="Genomic_DNA"/>
</dbReference>
<feature type="binding site" evidence="7">
    <location>
        <position position="96"/>
    </location>
    <ligand>
        <name>Cu cation</name>
        <dbReference type="ChEBI" id="CHEBI:23378"/>
    </ligand>
</feature>
<dbReference type="PANTHER" id="PTHR36507">
    <property type="entry name" value="BLL1555 PROTEIN"/>
    <property type="match status" value="1"/>
</dbReference>
<dbReference type="GO" id="GO:0009055">
    <property type="term" value="F:electron transfer activity"/>
    <property type="evidence" value="ECO:0007669"/>
    <property type="project" value="InterPro"/>
</dbReference>
<keyword evidence="2" id="KW-0813">Transport</keyword>
<keyword evidence="6 7" id="KW-0186">Copper</keyword>
<evidence type="ECO:0000256" key="2">
    <source>
        <dbReference type="ARBA" id="ARBA00022448"/>
    </source>
</evidence>
<feature type="domain" description="Blue (type 1) copper" evidence="11">
    <location>
        <begin position="33"/>
        <end position="108"/>
    </location>
</feature>
<dbReference type="KEGG" id="amd:AMED_4248"/>
<reference evidence="12 13" key="1">
    <citation type="journal article" date="2010" name="Cell Res.">
        <title>Complete genome sequence of the rifamycin SV-producing Amycolatopsis mediterranei U32 revealed its genetic characteristics in phylogeny and metabolism.</title>
        <authorList>
            <person name="Zhao W."/>
            <person name="Zhong Y."/>
            <person name="Yuan H."/>
            <person name="Wang J."/>
            <person name="Zheng H."/>
            <person name="Wang Y."/>
            <person name="Cen X."/>
            <person name="Xu F."/>
            <person name="Bai J."/>
            <person name="Han X."/>
            <person name="Lu G."/>
            <person name="Zhu Y."/>
            <person name="Shao Z."/>
            <person name="Yan H."/>
            <person name="Li C."/>
            <person name="Peng N."/>
            <person name="Zhang Z."/>
            <person name="Zhang Y."/>
            <person name="Lin W."/>
            <person name="Fan Y."/>
            <person name="Qin Z."/>
            <person name="Hu Y."/>
            <person name="Zhu B."/>
            <person name="Wang S."/>
            <person name="Ding X."/>
            <person name="Zhao G.P."/>
        </authorList>
    </citation>
    <scope>NUCLEOTIDE SEQUENCE [LARGE SCALE GENOMIC DNA]</scope>
    <source>
        <strain evidence="13">U-32</strain>
    </source>
</reference>
<evidence type="ECO:0000313" key="13">
    <source>
        <dbReference type="Proteomes" id="UP000000328"/>
    </source>
</evidence>
<feature type="chain" id="PRO_5002607185" evidence="10">
    <location>
        <begin position="26"/>
        <end position="213"/>
    </location>
</feature>
<dbReference type="SUPFAM" id="SSF49503">
    <property type="entry name" value="Cupredoxins"/>
    <property type="match status" value="1"/>
</dbReference>
<accession>A0A0H3D6P9</accession>
<feature type="compositionally biased region" description="Low complexity" evidence="8">
    <location>
        <begin position="149"/>
        <end position="169"/>
    </location>
</feature>
<keyword evidence="9" id="KW-0472">Membrane</keyword>
<keyword evidence="9" id="KW-1133">Transmembrane helix</keyword>
<evidence type="ECO:0000256" key="6">
    <source>
        <dbReference type="ARBA" id="ARBA00023008"/>
    </source>
</evidence>
<evidence type="ECO:0000256" key="10">
    <source>
        <dbReference type="SAM" id="SignalP"/>
    </source>
</evidence>
<evidence type="ECO:0000256" key="9">
    <source>
        <dbReference type="SAM" id="Phobius"/>
    </source>
</evidence>
<dbReference type="HOGENOM" id="CLU_1244778_0_0_11"/>
<evidence type="ECO:0000256" key="1">
    <source>
        <dbReference type="ARBA" id="ARBA00004418"/>
    </source>
</evidence>
<evidence type="ECO:0000256" key="4">
    <source>
        <dbReference type="ARBA" id="ARBA00022764"/>
    </source>
</evidence>
<feature type="region of interest" description="Disordered" evidence="8">
    <location>
        <begin position="132"/>
        <end position="169"/>
    </location>
</feature>
<organism evidence="12 13">
    <name type="scientific">Amycolatopsis mediterranei (strain U-32)</name>
    <dbReference type="NCBI Taxonomy" id="749927"/>
    <lineage>
        <taxon>Bacteria</taxon>
        <taxon>Bacillati</taxon>
        <taxon>Actinomycetota</taxon>
        <taxon>Actinomycetes</taxon>
        <taxon>Pseudonocardiales</taxon>
        <taxon>Pseudonocardiaceae</taxon>
        <taxon>Amycolatopsis</taxon>
    </lineage>
</organism>
<dbReference type="InterPro" id="IPR052721">
    <property type="entry name" value="ET_Amicyanin"/>
</dbReference>
<dbReference type="InterPro" id="IPR000923">
    <property type="entry name" value="BlueCu_1"/>
</dbReference>
<dbReference type="InterPro" id="IPR035668">
    <property type="entry name" value="Amicyanin"/>
</dbReference>
<keyword evidence="4" id="KW-0574">Periplasm</keyword>
<proteinExistence type="predicted"/>
<feature type="transmembrane region" description="Helical" evidence="9">
    <location>
        <begin position="190"/>
        <end position="208"/>
    </location>
</feature>
<evidence type="ECO:0000256" key="7">
    <source>
        <dbReference type="PIRSR" id="PIRSR602386-1"/>
    </source>
</evidence>
<feature type="signal peptide" evidence="10">
    <location>
        <begin position="1"/>
        <end position="25"/>
    </location>
</feature>
<sequence length="213" mass="21652">MRRAALAVAGLLVFLNLPLGSPAAAATQQVMMQGYAFSPAALTVRVGDTVTWMQHDEAPHDVVTTSAPVAFRSPQLSAGQSWSYTFRQAGTYQYYCSVHPDMRASVTVLPAPTTAPPSTASRPLPSRTAAGAVPVATTPPASTPPPNAPSAGTAPAATSAAAVAPAAPVTEQPPAVQQATAATPATLNPMLLVAGFVTAIAVLCLLLLSSRRA</sequence>
<keyword evidence="3 7" id="KW-0479">Metal-binding</keyword>
<feature type="binding site" evidence="7">
    <location>
        <position position="60"/>
    </location>
    <ligand>
        <name>Cu cation</name>
        <dbReference type="ChEBI" id="CHEBI:23378"/>
    </ligand>
</feature>
<evidence type="ECO:0000259" key="11">
    <source>
        <dbReference type="Pfam" id="PF00127"/>
    </source>
</evidence>
<dbReference type="PRINTS" id="PR00155">
    <property type="entry name" value="AMICYANIN"/>
</dbReference>
<dbReference type="PATRIC" id="fig|749927.5.peg.4393"/>
<keyword evidence="5" id="KW-0249">Electron transport</keyword>
<evidence type="ECO:0000256" key="3">
    <source>
        <dbReference type="ARBA" id="ARBA00022723"/>
    </source>
</evidence>